<evidence type="ECO:0000313" key="1">
    <source>
        <dbReference type="EMBL" id="MBB6511001.1"/>
    </source>
</evidence>
<dbReference type="PANTHER" id="PTHR36931:SF1">
    <property type="entry name" value="UPF0153 PROTEIN YEIW"/>
    <property type="match status" value="1"/>
</dbReference>
<evidence type="ECO:0000313" key="2">
    <source>
        <dbReference type="Proteomes" id="UP000585437"/>
    </source>
</evidence>
<dbReference type="InterPro" id="IPR052572">
    <property type="entry name" value="UPF0153_domain"/>
</dbReference>
<protein>
    <recommendedName>
        <fullName evidence="3">Zinc/iron-chelating domain-containing protein</fullName>
    </recommendedName>
</protein>
<name>A0A7X0JQH3_9HYPH</name>
<dbReference type="AlphaFoldDB" id="A0A7X0JQH3"/>
<organism evidence="1 2">
    <name type="scientific">Rhizobium soli</name>
    <dbReference type="NCBI Taxonomy" id="424798"/>
    <lineage>
        <taxon>Bacteria</taxon>
        <taxon>Pseudomonadati</taxon>
        <taxon>Pseudomonadota</taxon>
        <taxon>Alphaproteobacteria</taxon>
        <taxon>Hyphomicrobiales</taxon>
        <taxon>Rhizobiaceae</taxon>
        <taxon>Rhizobium/Agrobacterium group</taxon>
        <taxon>Rhizobium</taxon>
    </lineage>
</organism>
<reference evidence="1 2" key="1">
    <citation type="submission" date="2020-08" db="EMBL/GenBank/DDBJ databases">
        <title>The Agave Microbiome: Exploring the role of microbial communities in plant adaptations to desert environments.</title>
        <authorList>
            <person name="Partida-Martinez L.P."/>
        </authorList>
    </citation>
    <scope>NUCLEOTIDE SEQUENCE [LARGE SCALE GENOMIC DNA]</scope>
    <source>
        <strain evidence="1 2">AS3.12</strain>
    </source>
</reference>
<dbReference type="PANTHER" id="PTHR36931">
    <property type="entry name" value="UPF0153 PROTEIN YEIW"/>
    <property type="match status" value="1"/>
</dbReference>
<proteinExistence type="predicted"/>
<dbReference type="EMBL" id="JACHBU010000013">
    <property type="protein sequence ID" value="MBB6511001.1"/>
    <property type="molecule type" value="Genomic_DNA"/>
</dbReference>
<dbReference type="RefSeq" id="WP_062577462.1">
    <property type="nucleotide sequence ID" value="NZ_JACHBU010000013.1"/>
</dbReference>
<evidence type="ECO:0008006" key="3">
    <source>
        <dbReference type="Google" id="ProtNLM"/>
    </source>
</evidence>
<gene>
    <name evidence="1" type="ORF">F4695_004394</name>
</gene>
<comment type="caution">
    <text evidence="1">The sequence shown here is derived from an EMBL/GenBank/DDBJ whole genome shotgun (WGS) entry which is preliminary data.</text>
</comment>
<accession>A0A7X0JQH3</accession>
<keyword evidence="2" id="KW-1185">Reference proteome</keyword>
<sequence length="132" mass="15130">MTPAIVEGRACGTCTLCCRLPDIDDLNKPADEWCRHCVAGQGCSIYQDRPMLCRDFVCHWLTREGLGDEWAPQRSHLMVYGEGQQITVLADPDYPDLWRHPPYMPQFKAWASNAEARGGYVIVFWRDEVLKI</sequence>
<dbReference type="Proteomes" id="UP000585437">
    <property type="component" value="Unassembled WGS sequence"/>
</dbReference>